<reference evidence="2 3" key="1">
    <citation type="submission" date="2020-08" db="EMBL/GenBank/DDBJ databases">
        <title>Genomic Encyclopedia of Type Strains, Phase IV (KMG-IV): sequencing the most valuable type-strain genomes for metagenomic binning, comparative biology and taxonomic classification.</title>
        <authorList>
            <person name="Goeker M."/>
        </authorList>
    </citation>
    <scope>NUCLEOTIDE SEQUENCE [LARGE SCALE GENOMIC DNA]</scope>
    <source>
        <strain evidence="2 3">DSM 103462</strain>
    </source>
</reference>
<dbReference type="PANTHER" id="PTHR35149:SF1">
    <property type="entry name" value="DUF5655 DOMAIN-CONTAINING PROTEIN"/>
    <property type="match status" value="1"/>
</dbReference>
<organism evidence="2 3">
    <name type="scientific">Treponema ruminis</name>
    <dbReference type="NCBI Taxonomy" id="744515"/>
    <lineage>
        <taxon>Bacteria</taxon>
        <taxon>Pseudomonadati</taxon>
        <taxon>Spirochaetota</taxon>
        <taxon>Spirochaetia</taxon>
        <taxon>Spirochaetales</taxon>
        <taxon>Treponemataceae</taxon>
        <taxon>Treponema</taxon>
    </lineage>
</organism>
<dbReference type="Pfam" id="PF03235">
    <property type="entry name" value="GmrSD_N"/>
    <property type="match status" value="1"/>
</dbReference>
<feature type="domain" description="GmrSD restriction endonucleases N-terminal" evidence="1">
    <location>
        <begin position="10"/>
        <end position="207"/>
    </location>
</feature>
<dbReference type="PANTHER" id="PTHR35149">
    <property type="entry name" value="SLL5132 PROTEIN"/>
    <property type="match status" value="1"/>
</dbReference>
<comment type="caution">
    <text evidence="2">The sequence shown here is derived from an EMBL/GenBank/DDBJ whole genome shotgun (WGS) entry which is preliminary data.</text>
</comment>
<accession>A0A7W8G6W0</accession>
<dbReference type="InterPro" id="IPR004919">
    <property type="entry name" value="GmrSD_N"/>
</dbReference>
<gene>
    <name evidence="2" type="ORF">HNP76_000250</name>
</gene>
<sequence>MSNLIYSVKEIFTDYLNDNNFNIPEYQRGYKWTKEDAKNLLDDLEKFEAANKDSNSFYCLQNITIVPEKNILNVVDGQQRLTTLYILLSYLKYGIEKNEIPEFKGKLEYSIRKTTGDFLKTDLITNNFWNNEVDPSKSKYRDEYYIREVAKAIKDWFALHSLSTNTILNRLKLIVNKLDGKAEETIFANINGGKVPLDGADLVRAILMTKSAKEKFAEFKSIEKTNEFRVRMGMELDEINRWWSNKDVKTYFEQFLPNSTENDTNFNQDNFPINLLYKLFYEIYKNQIKDEKGKTLETQTAFSFKFFEYGTNFDDNSKNDYYEMYQKILSLHLTLKDWYNHQQIYHLLGYLVFNFKENGVSLKLIWEIWNNSSTKQKFIQSLKNLITEKLLNLSDQKNKNQEIDNLKKQITSIDSDWYDSNLTEKLLPLMDVIHYLEPKRTERLRVDYFRLADEDKEHIMCQHPRNDKNEIITRSKSEVEKYLDSLFKNGSDEKKDTEKLDELKKLLPINNNDEVSIEIQEEIDKELHKYCLNSIGNIVLLNNSVNRSYSNALYNEKVTRIVSEFFNPKVYIRPFTASVFLQKDSKTIKDNWHWGIKEIQENANNISKKISEFLGWENK</sequence>
<evidence type="ECO:0000313" key="2">
    <source>
        <dbReference type="EMBL" id="MBB5224910.1"/>
    </source>
</evidence>
<dbReference type="AlphaFoldDB" id="A0A7W8G6W0"/>
<dbReference type="Proteomes" id="UP000518887">
    <property type="component" value="Unassembled WGS sequence"/>
</dbReference>
<keyword evidence="3" id="KW-1185">Reference proteome</keyword>
<name>A0A7W8G6W0_9SPIR</name>
<protein>
    <submittedName>
        <fullName evidence="2">Uncharacterized protein with ParB-like and HNH nuclease domain</fullName>
    </submittedName>
</protein>
<evidence type="ECO:0000313" key="3">
    <source>
        <dbReference type="Proteomes" id="UP000518887"/>
    </source>
</evidence>
<proteinExistence type="predicted"/>
<dbReference type="RefSeq" id="WP_184656656.1">
    <property type="nucleotide sequence ID" value="NZ_JACHFQ010000001.1"/>
</dbReference>
<dbReference type="EMBL" id="JACHFQ010000001">
    <property type="protein sequence ID" value="MBB5224910.1"/>
    <property type="molecule type" value="Genomic_DNA"/>
</dbReference>
<evidence type="ECO:0000259" key="1">
    <source>
        <dbReference type="Pfam" id="PF03235"/>
    </source>
</evidence>